<organism evidence="6 7">
    <name type="scientific">Drosophila mauritiana</name>
    <name type="common">Fruit fly</name>
    <dbReference type="NCBI Taxonomy" id="7226"/>
    <lineage>
        <taxon>Eukaryota</taxon>
        <taxon>Metazoa</taxon>
        <taxon>Ecdysozoa</taxon>
        <taxon>Arthropoda</taxon>
        <taxon>Hexapoda</taxon>
        <taxon>Insecta</taxon>
        <taxon>Pterygota</taxon>
        <taxon>Neoptera</taxon>
        <taxon>Endopterygota</taxon>
        <taxon>Diptera</taxon>
        <taxon>Brachycera</taxon>
        <taxon>Muscomorpha</taxon>
        <taxon>Ephydroidea</taxon>
        <taxon>Drosophilidae</taxon>
        <taxon>Drosophila</taxon>
        <taxon>Sophophora</taxon>
    </lineage>
</organism>
<evidence type="ECO:0000256" key="3">
    <source>
        <dbReference type="ARBA" id="ARBA00022525"/>
    </source>
</evidence>
<keyword evidence="3" id="KW-0964">Secreted</keyword>
<evidence type="ECO:0000256" key="2">
    <source>
        <dbReference type="ARBA" id="ARBA00010701"/>
    </source>
</evidence>
<dbReference type="GO" id="GO:0005615">
    <property type="term" value="C:extracellular space"/>
    <property type="evidence" value="ECO:0007669"/>
    <property type="project" value="TreeGrafter"/>
</dbReference>
<evidence type="ECO:0000313" key="7">
    <source>
        <dbReference type="RefSeq" id="XP_033158036.1"/>
    </source>
</evidence>
<dbReference type="PANTHER" id="PTHR11610">
    <property type="entry name" value="LIPASE"/>
    <property type="match status" value="1"/>
</dbReference>
<dbReference type="InterPro" id="IPR000734">
    <property type="entry name" value="TAG_lipase"/>
</dbReference>
<comment type="subcellular location">
    <subcellularLocation>
        <location evidence="1">Secreted</location>
    </subcellularLocation>
</comment>
<dbReference type="FunFam" id="3.40.50.1820:FF:000617">
    <property type="entry name" value="GM24588"/>
    <property type="match status" value="1"/>
</dbReference>
<protein>
    <submittedName>
        <fullName evidence="7">Lipase member I</fullName>
    </submittedName>
</protein>
<feature type="domain" description="Lipase" evidence="5">
    <location>
        <begin position="35"/>
        <end position="293"/>
    </location>
</feature>
<evidence type="ECO:0000256" key="1">
    <source>
        <dbReference type="ARBA" id="ARBA00004613"/>
    </source>
</evidence>
<dbReference type="RefSeq" id="XP_033158036.1">
    <property type="nucleotide sequence ID" value="XM_033302145.1"/>
</dbReference>
<dbReference type="SUPFAM" id="SSF53474">
    <property type="entry name" value="alpha/beta-Hydrolases"/>
    <property type="match status" value="1"/>
</dbReference>
<dbReference type="Pfam" id="PF00151">
    <property type="entry name" value="Lipase"/>
    <property type="match status" value="1"/>
</dbReference>
<dbReference type="InterPro" id="IPR029058">
    <property type="entry name" value="AB_hydrolase_fold"/>
</dbReference>
<dbReference type="InterPro" id="IPR013818">
    <property type="entry name" value="Lipase"/>
</dbReference>
<proteinExistence type="inferred from homology"/>
<dbReference type="GO" id="GO:0017171">
    <property type="term" value="F:serine hydrolase activity"/>
    <property type="evidence" value="ECO:0007669"/>
    <property type="project" value="TreeGrafter"/>
</dbReference>
<sequence>MPQTNTTNFISVTLRMQTGVQLALFLTLTIGAVYGETGFFLNTRRVQENAQPIEAEVEALVRSSFYAADPTVVTIPRWLGNISSPEISAVVSARLQQQDSNIISVDLSEANDESEIIDSVASLVIVLSNHFDMPLDRILVVGFAEGAHLAGGVAAKVQQDLGRQLSQITALDPSSGAELDHKLSQADAEFVEVVHTNAGGEGTWERLGHVDYYPNGGQTQPGCTTDSCSHERAFELLAEMWSPENDFVSARCGSVETLSASSCRWSTHKMGQKQEEQPASGIYFLETQQSSPFSRGAYFISFL</sequence>
<dbReference type="AlphaFoldDB" id="A0A6P8K5I3"/>
<dbReference type="PANTHER" id="PTHR11610:SF173">
    <property type="entry name" value="LIPASE DOMAIN-CONTAINING PROTEIN-RELATED"/>
    <property type="match status" value="1"/>
</dbReference>
<accession>A0A6P8K5I3</accession>
<dbReference type="GO" id="GO:0016042">
    <property type="term" value="P:lipid catabolic process"/>
    <property type="evidence" value="ECO:0007669"/>
    <property type="project" value="TreeGrafter"/>
</dbReference>
<gene>
    <name evidence="7" type="primary">LOC117139668</name>
</gene>
<evidence type="ECO:0000259" key="5">
    <source>
        <dbReference type="Pfam" id="PF00151"/>
    </source>
</evidence>
<name>A0A6P8K5I3_DROMA</name>
<keyword evidence="6" id="KW-1185">Reference proteome</keyword>
<dbReference type="GO" id="GO:0016298">
    <property type="term" value="F:lipase activity"/>
    <property type="evidence" value="ECO:0007669"/>
    <property type="project" value="InterPro"/>
</dbReference>
<dbReference type="Proteomes" id="UP000515162">
    <property type="component" value="Chromosome 3L"/>
</dbReference>
<dbReference type="Gene3D" id="3.40.50.1820">
    <property type="entry name" value="alpha/beta hydrolase"/>
    <property type="match status" value="1"/>
</dbReference>
<reference evidence="7" key="1">
    <citation type="submission" date="2025-08" db="UniProtKB">
        <authorList>
            <consortium name="RefSeq"/>
        </authorList>
    </citation>
    <scope>IDENTIFICATION</scope>
    <source>
        <strain evidence="7">Mau12</strain>
        <tissue evidence="7">Whole Body</tissue>
    </source>
</reference>
<evidence type="ECO:0000256" key="4">
    <source>
        <dbReference type="RuleBase" id="RU004262"/>
    </source>
</evidence>
<comment type="similarity">
    <text evidence="2 4">Belongs to the AB hydrolase superfamily. Lipase family.</text>
</comment>
<evidence type="ECO:0000313" key="6">
    <source>
        <dbReference type="Proteomes" id="UP000515162"/>
    </source>
</evidence>
<dbReference type="GeneID" id="117139668"/>